<evidence type="ECO:0000256" key="3">
    <source>
        <dbReference type="ARBA" id="ARBA00022982"/>
    </source>
</evidence>
<evidence type="ECO:0000256" key="5">
    <source>
        <dbReference type="ARBA" id="ARBA00023014"/>
    </source>
</evidence>
<keyword evidence="1" id="KW-0813">Transport</keyword>
<name>A0A381UCC5_9ZZZZ</name>
<dbReference type="InterPro" id="IPR051269">
    <property type="entry name" value="Fe-S_cluster_ET"/>
</dbReference>
<evidence type="ECO:0000256" key="1">
    <source>
        <dbReference type="ARBA" id="ARBA00022448"/>
    </source>
</evidence>
<dbReference type="GO" id="GO:0005506">
    <property type="term" value="F:iron ion binding"/>
    <property type="evidence" value="ECO:0007669"/>
    <property type="project" value="InterPro"/>
</dbReference>
<dbReference type="GO" id="GO:0009055">
    <property type="term" value="F:electron transfer activity"/>
    <property type="evidence" value="ECO:0007669"/>
    <property type="project" value="InterPro"/>
</dbReference>
<dbReference type="GO" id="GO:0051536">
    <property type="term" value="F:iron-sulfur cluster binding"/>
    <property type="evidence" value="ECO:0007669"/>
    <property type="project" value="UniProtKB-KW"/>
</dbReference>
<dbReference type="PRINTS" id="PR00352">
    <property type="entry name" value="3FE4SFRDOXIN"/>
</dbReference>
<keyword evidence="2" id="KW-0479">Metal-binding</keyword>
<gene>
    <name evidence="6" type="ORF">METZ01_LOCUS78653</name>
</gene>
<organism evidence="6">
    <name type="scientific">marine metagenome</name>
    <dbReference type="NCBI Taxonomy" id="408172"/>
    <lineage>
        <taxon>unclassified sequences</taxon>
        <taxon>metagenomes</taxon>
        <taxon>ecological metagenomes</taxon>
    </lineage>
</organism>
<keyword evidence="5" id="KW-0411">Iron-sulfur</keyword>
<keyword evidence="4" id="KW-0408">Iron</keyword>
<evidence type="ECO:0000256" key="4">
    <source>
        <dbReference type="ARBA" id="ARBA00023004"/>
    </source>
</evidence>
<proteinExistence type="predicted"/>
<evidence type="ECO:0000256" key="2">
    <source>
        <dbReference type="ARBA" id="ARBA00022723"/>
    </source>
</evidence>
<dbReference type="PANTHER" id="PTHR36923:SF3">
    <property type="entry name" value="FERREDOXIN"/>
    <property type="match status" value="1"/>
</dbReference>
<evidence type="ECO:0008006" key="7">
    <source>
        <dbReference type="Google" id="ProtNLM"/>
    </source>
</evidence>
<dbReference type="SUPFAM" id="SSF54862">
    <property type="entry name" value="4Fe-4S ferredoxins"/>
    <property type="match status" value="1"/>
</dbReference>
<dbReference type="Pfam" id="PF13370">
    <property type="entry name" value="Fer4_13"/>
    <property type="match status" value="1"/>
</dbReference>
<dbReference type="InterPro" id="IPR001080">
    <property type="entry name" value="3Fe4S_ferredoxin"/>
</dbReference>
<reference evidence="6" key="1">
    <citation type="submission" date="2018-05" db="EMBL/GenBank/DDBJ databases">
        <authorList>
            <person name="Lanie J.A."/>
            <person name="Ng W.-L."/>
            <person name="Kazmierczak K.M."/>
            <person name="Andrzejewski T.M."/>
            <person name="Davidsen T.M."/>
            <person name="Wayne K.J."/>
            <person name="Tettelin H."/>
            <person name="Glass J.I."/>
            <person name="Rusch D."/>
            <person name="Podicherti R."/>
            <person name="Tsui H.-C.T."/>
            <person name="Winkler M.E."/>
        </authorList>
    </citation>
    <scope>NUCLEOTIDE SEQUENCE</scope>
</reference>
<protein>
    <recommendedName>
        <fullName evidence="7">4Fe-4S ferredoxin-type domain-containing protein</fullName>
    </recommendedName>
</protein>
<dbReference type="AlphaFoldDB" id="A0A381UCC5"/>
<evidence type="ECO:0000313" key="6">
    <source>
        <dbReference type="EMBL" id="SVA25799.1"/>
    </source>
</evidence>
<keyword evidence="3" id="KW-0249">Electron transport</keyword>
<dbReference type="EMBL" id="UINC01006152">
    <property type="protein sequence ID" value="SVA25799.1"/>
    <property type="molecule type" value="Genomic_DNA"/>
</dbReference>
<accession>A0A381UCC5</accession>
<dbReference type="PANTHER" id="PTHR36923">
    <property type="entry name" value="FERREDOXIN"/>
    <property type="match status" value="1"/>
</dbReference>
<dbReference type="Gene3D" id="3.30.70.20">
    <property type="match status" value="1"/>
</dbReference>
<sequence length="74" mass="7837">MARKISVSVDHDVCVGNAMCITIATKAFELNDERQAVSANPDGDTEELILEAAENCPVAAITVTDADTGEQLFP</sequence>